<gene>
    <name evidence="8" type="ORF">DFH07DRAFT_263516</name>
</gene>
<dbReference type="Proteomes" id="UP001215280">
    <property type="component" value="Unassembled WGS sequence"/>
</dbReference>
<keyword evidence="9" id="KW-1185">Reference proteome</keyword>
<name>A0AAD7HP88_9AGAR</name>
<dbReference type="Pfam" id="PF00248">
    <property type="entry name" value="Aldo_ket_red"/>
    <property type="match status" value="1"/>
</dbReference>
<dbReference type="EMBL" id="JARJLG010000238">
    <property type="protein sequence ID" value="KAJ7724448.1"/>
    <property type="molecule type" value="Genomic_DNA"/>
</dbReference>
<protein>
    <submittedName>
        <fullName evidence="8">Oxidoreductase</fullName>
    </submittedName>
</protein>
<proteinExistence type="inferred from homology"/>
<dbReference type="PANTHER" id="PTHR43827:SF3">
    <property type="entry name" value="NADP-DEPENDENT OXIDOREDUCTASE DOMAIN-CONTAINING PROTEIN"/>
    <property type="match status" value="1"/>
</dbReference>
<dbReference type="PRINTS" id="PR00069">
    <property type="entry name" value="ALDKETRDTASE"/>
</dbReference>
<dbReference type="InterPro" id="IPR020471">
    <property type="entry name" value="AKR"/>
</dbReference>
<feature type="site" description="Lowers pKa of active site Tyr" evidence="6">
    <location>
        <position position="79"/>
    </location>
</feature>
<dbReference type="PIRSF" id="PIRSF000097">
    <property type="entry name" value="AKR"/>
    <property type="match status" value="1"/>
</dbReference>
<comment type="caution">
    <text evidence="8">The sequence shown here is derived from an EMBL/GenBank/DDBJ whole genome shotgun (WGS) entry which is preliminary data.</text>
</comment>
<dbReference type="PANTHER" id="PTHR43827">
    <property type="entry name" value="2,5-DIKETO-D-GLUCONIC ACID REDUCTASE"/>
    <property type="match status" value="1"/>
</dbReference>
<feature type="domain" description="NADP-dependent oxidoreductase" evidence="7">
    <location>
        <begin position="26"/>
        <end position="317"/>
    </location>
</feature>
<dbReference type="SUPFAM" id="SSF51430">
    <property type="entry name" value="NAD(P)-linked oxidoreductase"/>
    <property type="match status" value="1"/>
</dbReference>
<dbReference type="AlphaFoldDB" id="A0AAD7HP88"/>
<evidence type="ECO:0000256" key="1">
    <source>
        <dbReference type="ARBA" id="ARBA00007905"/>
    </source>
</evidence>
<evidence type="ECO:0000256" key="3">
    <source>
        <dbReference type="ARBA" id="ARBA00023002"/>
    </source>
</evidence>
<dbReference type="InterPro" id="IPR036812">
    <property type="entry name" value="NAD(P)_OxRdtase_dom_sf"/>
</dbReference>
<evidence type="ECO:0000256" key="5">
    <source>
        <dbReference type="PIRSR" id="PIRSR000097-2"/>
    </source>
</evidence>
<evidence type="ECO:0000256" key="4">
    <source>
        <dbReference type="PIRSR" id="PIRSR000097-1"/>
    </source>
</evidence>
<reference evidence="8" key="1">
    <citation type="submission" date="2023-03" db="EMBL/GenBank/DDBJ databases">
        <title>Massive genome expansion in bonnet fungi (Mycena s.s.) driven by repeated elements and novel gene families across ecological guilds.</title>
        <authorList>
            <consortium name="Lawrence Berkeley National Laboratory"/>
            <person name="Harder C.B."/>
            <person name="Miyauchi S."/>
            <person name="Viragh M."/>
            <person name="Kuo A."/>
            <person name="Thoen E."/>
            <person name="Andreopoulos B."/>
            <person name="Lu D."/>
            <person name="Skrede I."/>
            <person name="Drula E."/>
            <person name="Henrissat B."/>
            <person name="Morin E."/>
            <person name="Kohler A."/>
            <person name="Barry K."/>
            <person name="LaButti K."/>
            <person name="Morin E."/>
            <person name="Salamov A."/>
            <person name="Lipzen A."/>
            <person name="Mereny Z."/>
            <person name="Hegedus B."/>
            <person name="Baldrian P."/>
            <person name="Stursova M."/>
            <person name="Weitz H."/>
            <person name="Taylor A."/>
            <person name="Grigoriev I.V."/>
            <person name="Nagy L.G."/>
            <person name="Martin F."/>
            <person name="Kauserud H."/>
        </authorList>
    </citation>
    <scope>NUCLEOTIDE SEQUENCE</scope>
    <source>
        <strain evidence="8">CBHHK188m</strain>
    </source>
</reference>
<evidence type="ECO:0000256" key="2">
    <source>
        <dbReference type="ARBA" id="ARBA00022857"/>
    </source>
</evidence>
<evidence type="ECO:0000313" key="8">
    <source>
        <dbReference type="EMBL" id="KAJ7724448.1"/>
    </source>
</evidence>
<keyword evidence="2" id="KW-0521">NADP</keyword>
<dbReference type="GO" id="GO:0016616">
    <property type="term" value="F:oxidoreductase activity, acting on the CH-OH group of donors, NAD or NADP as acceptor"/>
    <property type="evidence" value="ECO:0007669"/>
    <property type="project" value="UniProtKB-ARBA"/>
</dbReference>
<dbReference type="Gene3D" id="3.20.20.100">
    <property type="entry name" value="NADP-dependent oxidoreductase domain"/>
    <property type="match status" value="1"/>
</dbReference>
<evidence type="ECO:0000259" key="7">
    <source>
        <dbReference type="Pfam" id="PF00248"/>
    </source>
</evidence>
<dbReference type="InterPro" id="IPR023210">
    <property type="entry name" value="NADP_OxRdtase_dom"/>
</dbReference>
<comment type="similarity">
    <text evidence="1">Belongs to the aldo/keto reductase family.</text>
</comment>
<keyword evidence="3" id="KW-0560">Oxidoreductase</keyword>
<feature type="binding site" evidence="5">
    <location>
        <position position="129"/>
    </location>
    <ligand>
        <name>substrate</name>
    </ligand>
</feature>
<evidence type="ECO:0000256" key="6">
    <source>
        <dbReference type="PIRSR" id="PIRSR000097-3"/>
    </source>
</evidence>
<organism evidence="8 9">
    <name type="scientific">Mycena maculata</name>
    <dbReference type="NCBI Taxonomy" id="230809"/>
    <lineage>
        <taxon>Eukaryota</taxon>
        <taxon>Fungi</taxon>
        <taxon>Dikarya</taxon>
        <taxon>Basidiomycota</taxon>
        <taxon>Agaricomycotina</taxon>
        <taxon>Agaricomycetes</taxon>
        <taxon>Agaricomycetidae</taxon>
        <taxon>Agaricales</taxon>
        <taxon>Marasmiineae</taxon>
        <taxon>Mycenaceae</taxon>
        <taxon>Mycena</taxon>
    </lineage>
</organism>
<sequence>MASTTDSYYVLNDGSKIPAIAFGTGTALFNQDCTKAIKFAIKNNFTHLDGAQVYGNEKWLGKGIAESGKTRDQLYIVTKLHPKLEVPPGKTLAEHVKESLKISIKTLFPDSKNLDDENPDEHVDLFLVHAPPRPFDPTNETHRELWKAMEAVKTAKLATSIGVSNFTVDDLEAIKPGFDPTSGITLEVVPSVNQIELHPYVWKTAAPIVEYCLSRGIRPAAYGGLIPLGRARALAPAPDSDDPGPVEAVLATIIIKDGPLTATPAQVLTKWLLQKGAIVVTTTSKSDDTAAKRLDESLKAPSLLDLTAEQIKEIDGAAGEEIRRKYMGHIFTEWDNKFKP</sequence>
<feature type="active site" description="Proton donor" evidence="4">
    <location>
        <position position="54"/>
    </location>
</feature>
<evidence type="ECO:0000313" key="9">
    <source>
        <dbReference type="Proteomes" id="UP001215280"/>
    </source>
</evidence>
<accession>A0AAD7HP88</accession>